<dbReference type="AlphaFoldDB" id="A0A1A6DSR2"/>
<organism evidence="19 20">
    <name type="scientific">Tepidimonas fonticaldi</name>
    <dbReference type="NCBI Taxonomy" id="1101373"/>
    <lineage>
        <taxon>Bacteria</taxon>
        <taxon>Pseudomonadati</taxon>
        <taxon>Pseudomonadota</taxon>
        <taxon>Betaproteobacteria</taxon>
        <taxon>Burkholderiales</taxon>
        <taxon>Tepidimonas</taxon>
    </lineage>
</organism>
<keyword evidence="8 16" id="KW-0378">Hydrolase</keyword>
<comment type="catalytic activity">
    <reaction evidence="16">
        <text>Preferential cleavage: (Ac)2-L-Lys-D-Ala-|-D-Ala. Also transpeptidation of peptidyl-alanyl moieties that are N-acyl substituents of D-alanine.</text>
        <dbReference type="EC" id="3.4.16.4"/>
    </reaction>
</comment>
<dbReference type="GO" id="GO:0009252">
    <property type="term" value="P:peptidoglycan biosynthetic process"/>
    <property type="evidence" value="ECO:0007669"/>
    <property type="project" value="UniProtKB-UniRule"/>
</dbReference>
<evidence type="ECO:0000256" key="8">
    <source>
        <dbReference type="ARBA" id="ARBA00022801"/>
    </source>
</evidence>
<comment type="caution">
    <text evidence="19">The sequence shown here is derived from an EMBL/GenBank/DDBJ whole genome shotgun (WGS) entry which is preliminary data.</text>
</comment>
<dbReference type="Proteomes" id="UP000091969">
    <property type="component" value="Unassembled WGS sequence"/>
</dbReference>
<dbReference type="Gene3D" id="3.40.710.10">
    <property type="entry name" value="DD-peptidase/beta-lactamase superfamily"/>
    <property type="match status" value="1"/>
</dbReference>
<evidence type="ECO:0000256" key="16">
    <source>
        <dbReference type="HAMAP-Rule" id="MF_02080"/>
    </source>
</evidence>
<comment type="pathway">
    <text evidence="16">Cell wall biogenesis; peptidoglycan biosynthesis.</text>
</comment>
<dbReference type="GO" id="GO:0000917">
    <property type="term" value="P:division septum assembly"/>
    <property type="evidence" value="ECO:0007669"/>
    <property type="project" value="UniProtKB-KW"/>
</dbReference>
<dbReference type="SUPFAM" id="SSF56519">
    <property type="entry name" value="Penicillin binding protein dimerisation domain"/>
    <property type="match status" value="1"/>
</dbReference>
<keyword evidence="3 16" id="KW-0997">Cell inner membrane</keyword>
<dbReference type="Gene3D" id="3.30.450.330">
    <property type="match status" value="1"/>
</dbReference>
<dbReference type="InterPro" id="IPR037532">
    <property type="entry name" value="FtsI_transpept"/>
</dbReference>
<dbReference type="PANTHER" id="PTHR30627">
    <property type="entry name" value="PEPTIDOGLYCAN D,D-TRANSPEPTIDASE"/>
    <property type="match status" value="1"/>
</dbReference>
<keyword evidence="5 16" id="KW-0121">Carboxypeptidase</keyword>
<dbReference type="GO" id="GO:0071555">
    <property type="term" value="P:cell wall organization"/>
    <property type="evidence" value="ECO:0007669"/>
    <property type="project" value="UniProtKB-KW"/>
</dbReference>
<dbReference type="OrthoDB" id="9789078at2"/>
<evidence type="ECO:0000313" key="19">
    <source>
        <dbReference type="EMBL" id="OBS29726.1"/>
    </source>
</evidence>
<dbReference type="PANTHER" id="PTHR30627:SF1">
    <property type="entry name" value="PEPTIDOGLYCAN D,D-TRANSPEPTIDASE FTSI"/>
    <property type="match status" value="1"/>
</dbReference>
<keyword evidence="4 16" id="KW-0132">Cell division</keyword>
<dbReference type="EMBL" id="LZDH01000067">
    <property type="protein sequence ID" value="OBS29726.1"/>
    <property type="molecule type" value="Genomic_DNA"/>
</dbReference>
<protein>
    <recommendedName>
        <fullName evidence="16">Peptidoglycan D,D-transpeptidase FtsI</fullName>
        <ecNumber evidence="16">3.4.16.4</ecNumber>
    </recommendedName>
    <alternativeName>
        <fullName evidence="16">Penicillin-binding protein 3</fullName>
        <shortName evidence="16">PBP-3</shortName>
    </alternativeName>
</protein>
<feature type="active site" description="Acyl-ester intermediate" evidence="16">
    <location>
        <position position="310"/>
    </location>
</feature>
<dbReference type="HAMAP" id="MF_02080">
    <property type="entry name" value="FtsI_transpept"/>
    <property type="match status" value="1"/>
</dbReference>
<evidence type="ECO:0000256" key="14">
    <source>
        <dbReference type="ARBA" id="ARBA00023306"/>
    </source>
</evidence>
<keyword evidence="11 16" id="KW-1133">Transmembrane helix</keyword>
<keyword evidence="15 16" id="KW-0961">Cell wall biogenesis/degradation</keyword>
<dbReference type="GO" id="GO:0008658">
    <property type="term" value="F:penicillin binding"/>
    <property type="evidence" value="ECO:0007669"/>
    <property type="project" value="InterPro"/>
</dbReference>
<comment type="subcellular location">
    <subcellularLocation>
        <location evidence="1">Membrane</location>
    </subcellularLocation>
</comment>
<dbReference type="InterPro" id="IPR050515">
    <property type="entry name" value="Beta-lactam/transpept"/>
</dbReference>
<keyword evidence="13 16" id="KW-0717">Septation</keyword>
<evidence type="ECO:0000256" key="13">
    <source>
        <dbReference type="ARBA" id="ARBA00023210"/>
    </source>
</evidence>
<proteinExistence type="inferred from homology"/>
<dbReference type="EC" id="3.4.16.4" evidence="16"/>
<evidence type="ECO:0000256" key="7">
    <source>
        <dbReference type="ARBA" id="ARBA00022692"/>
    </source>
</evidence>
<dbReference type="InterPro" id="IPR005311">
    <property type="entry name" value="PBP_dimer"/>
</dbReference>
<feature type="domain" description="Penicillin-binding protein transpeptidase" evidence="17">
    <location>
        <begin position="263"/>
        <end position="559"/>
    </location>
</feature>
<dbReference type="Gene3D" id="3.90.1310.10">
    <property type="entry name" value="Penicillin-binding protein 2a (Domain 2)"/>
    <property type="match status" value="1"/>
</dbReference>
<dbReference type="STRING" id="1101373.A9O67_10565"/>
<evidence type="ECO:0000256" key="4">
    <source>
        <dbReference type="ARBA" id="ARBA00022618"/>
    </source>
</evidence>
<gene>
    <name evidence="16" type="primary">ftsI</name>
    <name evidence="19" type="ORF">A9O67_10565</name>
</gene>
<evidence type="ECO:0000256" key="1">
    <source>
        <dbReference type="ARBA" id="ARBA00004370"/>
    </source>
</evidence>
<dbReference type="GO" id="GO:0005886">
    <property type="term" value="C:plasma membrane"/>
    <property type="evidence" value="ECO:0007669"/>
    <property type="project" value="UniProtKB-UniRule"/>
</dbReference>
<dbReference type="InterPro" id="IPR036138">
    <property type="entry name" value="PBP_dimer_sf"/>
</dbReference>
<dbReference type="SUPFAM" id="SSF56601">
    <property type="entry name" value="beta-lactamase/transpeptidase-like"/>
    <property type="match status" value="1"/>
</dbReference>
<keyword evidence="6 16" id="KW-0645">Protease</keyword>
<keyword evidence="2 16" id="KW-1003">Cell membrane</keyword>
<evidence type="ECO:0000313" key="20">
    <source>
        <dbReference type="Proteomes" id="UP000091969"/>
    </source>
</evidence>
<keyword evidence="14 16" id="KW-0131">Cell cycle</keyword>
<dbReference type="Gene3D" id="1.10.150.770">
    <property type="match status" value="1"/>
</dbReference>
<dbReference type="GO" id="GO:0008955">
    <property type="term" value="F:peptidoglycan glycosyltransferase activity"/>
    <property type="evidence" value="ECO:0007669"/>
    <property type="project" value="InterPro"/>
</dbReference>
<dbReference type="RefSeq" id="WP_068610915.1">
    <property type="nucleotide sequence ID" value="NZ_LZDH01000067.1"/>
</dbReference>
<dbReference type="GO" id="GO:0006508">
    <property type="term" value="P:proteolysis"/>
    <property type="evidence" value="ECO:0007669"/>
    <property type="project" value="UniProtKB-KW"/>
</dbReference>
<comment type="function">
    <text evidence="16">Catalyzes cross-linking of the peptidoglycan cell wall at the division septum.</text>
</comment>
<keyword evidence="9 16" id="KW-0133">Cell shape</keyword>
<keyword evidence="20" id="KW-1185">Reference proteome</keyword>
<evidence type="ECO:0000259" key="18">
    <source>
        <dbReference type="Pfam" id="PF03717"/>
    </source>
</evidence>
<evidence type="ECO:0000256" key="6">
    <source>
        <dbReference type="ARBA" id="ARBA00022670"/>
    </source>
</evidence>
<evidence type="ECO:0000256" key="2">
    <source>
        <dbReference type="ARBA" id="ARBA00022475"/>
    </source>
</evidence>
<evidence type="ECO:0000256" key="10">
    <source>
        <dbReference type="ARBA" id="ARBA00022984"/>
    </source>
</evidence>
<evidence type="ECO:0000256" key="12">
    <source>
        <dbReference type="ARBA" id="ARBA00023136"/>
    </source>
</evidence>
<evidence type="ECO:0000256" key="11">
    <source>
        <dbReference type="ARBA" id="ARBA00022989"/>
    </source>
</evidence>
<accession>A0A1A6DSR2</accession>
<keyword evidence="7 16" id="KW-0812">Transmembrane</keyword>
<dbReference type="UniPathway" id="UPA00219"/>
<dbReference type="GO" id="GO:0009002">
    <property type="term" value="F:serine-type D-Ala-D-Ala carboxypeptidase activity"/>
    <property type="evidence" value="ECO:0007669"/>
    <property type="project" value="UniProtKB-UniRule"/>
</dbReference>
<evidence type="ECO:0000256" key="3">
    <source>
        <dbReference type="ARBA" id="ARBA00022519"/>
    </source>
</evidence>
<dbReference type="GO" id="GO:0008360">
    <property type="term" value="P:regulation of cell shape"/>
    <property type="evidence" value="ECO:0007669"/>
    <property type="project" value="UniProtKB-KW"/>
</dbReference>
<name>A0A1A6DSR2_9BURK</name>
<dbReference type="InterPro" id="IPR001460">
    <property type="entry name" value="PCN-bd_Tpept"/>
</dbReference>
<evidence type="ECO:0000256" key="9">
    <source>
        <dbReference type="ARBA" id="ARBA00022960"/>
    </source>
</evidence>
<keyword evidence="10 16" id="KW-0573">Peptidoglycan synthesis</keyword>
<reference evidence="19 20" key="1">
    <citation type="submission" date="2016-06" db="EMBL/GenBank/DDBJ databases">
        <title>Genome sequence of Tepidimonas fonticaldi PL17.</title>
        <authorList>
            <person name="Pinnaka A.K."/>
        </authorList>
    </citation>
    <scope>NUCLEOTIDE SEQUENCE [LARGE SCALE GENOMIC DNA]</scope>
    <source>
        <strain evidence="19 20">PL17</strain>
    </source>
</reference>
<dbReference type="Pfam" id="PF03717">
    <property type="entry name" value="PBP_dimer"/>
    <property type="match status" value="1"/>
</dbReference>
<dbReference type="Pfam" id="PF00905">
    <property type="entry name" value="Transpeptidase"/>
    <property type="match status" value="1"/>
</dbReference>
<comment type="similarity">
    <text evidence="16">Belongs to the transpeptidase family. FtsI subfamily.</text>
</comment>
<evidence type="ECO:0000259" key="17">
    <source>
        <dbReference type="Pfam" id="PF00905"/>
    </source>
</evidence>
<evidence type="ECO:0000256" key="15">
    <source>
        <dbReference type="ARBA" id="ARBA00023316"/>
    </source>
</evidence>
<sequence length="588" mass="64405">MSRRPVTAPVSARSIPYGSSPLLTSATPVWRSRLIVGMLALAFVGLAARAAYVQVIGNDFFQRQGEVRYARTLELPASRGRILDRNGMILATSVVAQSVWADPEDVDRNHPGLRDAARLLGMPLAELQRRLDVGEKNFVWIKRQVDEPVARQVQALGIKGLYLRKEYKRQYPQGEAVAHVVGFTNVEDRGQEGVELAFERELLGRPGSRRVIKDRLGRIVEDVRDIVPPVDGKDLQLSIDGKIQFFAYQRLKEAVQQHNARGGSAVVLDAVSGEVLALANYPSYNPNDRRNLTGEQLRNRALTDSFEPGSTMKPFIAALALDKGLVTPETPIQTAPGRLQMGGFTISDVHAYGVLTVNEVIQKSSNVGTVKMAMQMQPRDMWETYTRAGFGHKPQVPFPGATSGRLRAYKTWRPIEQATMSYGYGLSVSLLQLAQAYTVFARDGELVPITLMRTDQPAHGVRVFSERNALAVRRMLHMAAGPGGTAQLAQTVGYSVGGKTGTARKQEGKGYAARKYRSFFVGLAPVDQPRVVIAVMVDEPGNGVIYGGAVAAPVFSDVAQQTLRLLGVPPDMRVQPQIVADVIEEEPV</sequence>
<keyword evidence="12 16" id="KW-0472">Membrane</keyword>
<dbReference type="SMR" id="A0A1A6DSR2"/>
<evidence type="ECO:0000256" key="5">
    <source>
        <dbReference type="ARBA" id="ARBA00022645"/>
    </source>
</evidence>
<dbReference type="GO" id="GO:0043093">
    <property type="term" value="P:FtsZ-dependent cytokinesis"/>
    <property type="evidence" value="ECO:0007669"/>
    <property type="project" value="UniProtKB-UniRule"/>
</dbReference>
<feature type="domain" description="Penicillin-binding protein dimerisation" evidence="18">
    <location>
        <begin position="75"/>
        <end position="222"/>
    </location>
</feature>
<dbReference type="InterPro" id="IPR012338">
    <property type="entry name" value="Beta-lactam/transpept-like"/>
</dbReference>